<keyword evidence="3" id="KW-0813">Transport</keyword>
<keyword evidence="4" id="KW-0964">Secreted</keyword>
<evidence type="ECO:0000256" key="4">
    <source>
        <dbReference type="ARBA" id="ARBA00022525"/>
    </source>
</evidence>
<dbReference type="PANTHER" id="PTHR21066:SF9">
    <property type="entry name" value="ODORANT-BINDING PROTEIN 59A"/>
    <property type="match status" value="1"/>
</dbReference>
<evidence type="ECO:0000259" key="6">
    <source>
        <dbReference type="Pfam" id="PF22651"/>
    </source>
</evidence>
<evidence type="ECO:0000256" key="1">
    <source>
        <dbReference type="ARBA" id="ARBA00004613"/>
    </source>
</evidence>
<evidence type="ECO:0000256" key="3">
    <source>
        <dbReference type="ARBA" id="ARBA00022448"/>
    </source>
</evidence>
<evidence type="ECO:0000313" key="8">
    <source>
        <dbReference type="EMBL" id="SSX34311.1"/>
    </source>
</evidence>
<organism evidence="8">
    <name type="scientific">Culicoides sonorensis</name>
    <name type="common">Biting midge</name>
    <dbReference type="NCBI Taxonomy" id="179676"/>
    <lineage>
        <taxon>Eukaryota</taxon>
        <taxon>Metazoa</taxon>
        <taxon>Ecdysozoa</taxon>
        <taxon>Arthropoda</taxon>
        <taxon>Hexapoda</taxon>
        <taxon>Insecta</taxon>
        <taxon>Pterygota</taxon>
        <taxon>Neoptera</taxon>
        <taxon>Endopterygota</taxon>
        <taxon>Diptera</taxon>
        <taxon>Nematocera</taxon>
        <taxon>Chironomoidea</taxon>
        <taxon>Ceratopogonidae</taxon>
        <taxon>Ceratopogoninae</taxon>
        <taxon>Culicoides</taxon>
        <taxon>Monoculicoides</taxon>
    </lineage>
</organism>
<dbReference type="Gene3D" id="1.10.238.270">
    <property type="match status" value="1"/>
</dbReference>
<dbReference type="OMA" id="PERCCKF"/>
<dbReference type="PANTHER" id="PTHR21066">
    <property type="entry name" value="ODORANT-BINDING PROTEIN 59A-RELATED"/>
    <property type="match status" value="1"/>
</dbReference>
<protein>
    <submittedName>
        <fullName evidence="8">CSON007800 protein</fullName>
    </submittedName>
</protein>
<dbReference type="InterPro" id="IPR054577">
    <property type="entry name" value="OBP47-like_dom"/>
</dbReference>
<dbReference type="EMBL" id="UFQT01002933">
    <property type="protein sequence ID" value="SSX34311.1"/>
    <property type="molecule type" value="Genomic_DNA"/>
</dbReference>
<dbReference type="Pfam" id="PF22651">
    <property type="entry name" value="OBP47_like"/>
    <property type="match status" value="1"/>
</dbReference>
<proteinExistence type="inferred from homology"/>
<evidence type="ECO:0000256" key="5">
    <source>
        <dbReference type="SAM" id="SignalP"/>
    </source>
</evidence>
<reference evidence="8" key="2">
    <citation type="submission" date="2018-07" db="EMBL/GenBank/DDBJ databases">
        <authorList>
            <person name="Quirk P.G."/>
            <person name="Krulwich T.A."/>
        </authorList>
    </citation>
    <scope>NUCLEOTIDE SEQUENCE</scope>
</reference>
<feature type="chain" id="PRO_5036062405" evidence="5">
    <location>
        <begin position="20"/>
        <end position="209"/>
    </location>
</feature>
<dbReference type="EMBL" id="UFQS01002933">
    <property type="protein sequence ID" value="SSX14924.1"/>
    <property type="molecule type" value="Genomic_DNA"/>
</dbReference>
<reference evidence="7" key="1">
    <citation type="submission" date="2018-04" db="EMBL/GenBank/DDBJ databases">
        <authorList>
            <person name="Go L.Y."/>
            <person name="Mitchell J.A."/>
        </authorList>
    </citation>
    <scope>NUCLEOTIDE SEQUENCE</scope>
    <source>
        <tissue evidence="7">Whole organism</tissue>
    </source>
</reference>
<sequence>MAFLVNFVIFLCLFIGNQGKVLPEGHSVSSDTEIDSKECGNGPPTHMSPERCCKFPEFATDEYYEHCIEDLNLEPITDEEDEDDLLEDSCVVECAYNRTGLSELSEQSILAMMKKATKEIPEWNERLPVIVSECMKELSPETVKQVHKDTIQWLKEIGAETRKICDLRYLIIEDCLYMKLFQECPNSRFKNTKKCNSLLSYVQRCDDWY</sequence>
<accession>A0A336MXF5</accession>
<evidence type="ECO:0000256" key="2">
    <source>
        <dbReference type="ARBA" id="ARBA00008098"/>
    </source>
</evidence>
<dbReference type="AlphaFoldDB" id="A0A336MXF5"/>
<dbReference type="InterPro" id="IPR052295">
    <property type="entry name" value="Odorant-binding_protein"/>
</dbReference>
<dbReference type="GO" id="GO:0005576">
    <property type="term" value="C:extracellular region"/>
    <property type="evidence" value="ECO:0007669"/>
    <property type="project" value="UniProtKB-SubCell"/>
</dbReference>
<comment type="subcellular location">
    <subcellularLocation>
        <location evidence="1">Secreted</location>
    </subcellularLocation>
</comment>
<gene>
    <name evidence="8" type="primary">CSON007800</name>
</gene>
<feature type="signal peptide" evidence="5">
    <location>
        <begin position="1"/>
        <end position="19"/>
    </location>
</feature>
<evidence type="ECO:0000313" key="7">
    <source>
        <dbReference type="EMBL" id="SSX14924.1"/>
    </source>
</evidence>
<name>A0A336MXF5_CULSO</name>
<feature type="domain" description="OBP47-like" evidence="6">
    <location>
        <begin position="84"/>
        <end position="201"/>
    </location>
</feature>
<keyword evidence="5" id="KW-0732">Signal</keyword>
<comment type="similarity">
    <text evidence="2">Belongs to the PBP/GOBP family.</text>
</comment>
<dbReference type="VEuPathDB" id="VectorBase:CSON007800"/>